<keyword evidence="5 10" id="KW-0560">Oxidoreductase</keyword>
<dbReference type="SUPFAM" id="SSF51735">
    <property type="entry name" value="NAD(P)-binding Rossmann-fold domains"/>
    <property type="match status" value="1"/>
</dbReference>
<evidence type="ECO:0000256" key="11">
    <source>
        <dbReference type="PIRSR" id="PIRSR000149-1"/>
    </source>
</evidence>
<evidence type="ECO:0000256" key="9">
    <source>
        <dbReference type="ARBA" id="ARBA00048853"/>
    </source>
</evidence>
<dbReference type="Gene3D" id="3.30.360.10">
    <property type="entry name" value="Dihydrodipicolinate Reductase, domain 2"/>
    <property type="match status" value="1"/>
</dbReference>
<feature type="active site" description="Nucleophile" evidence="10 11">
    <location>
        <position position="143"/>
    </location>
</feature>
<feature type="binding site" evidence="10">
    <location>
        <position position="171"/>
    </location>
    <ligand>
        <name>NAD(+)</name>
        <dbReference type="ChEBI" id="CHEBI:57540"/>
    </ligand>
</feature>
<evidence type="ECO:0000256" key="10">
    <source>
        <dbReference type="HAMAP-Rule" id="MF_00559"/>
    </source>
</evidence>
<evidence type="ECO:0000313" key="15">
    <source>
        <dbReference type="Proteomes" id="UP001302662"/>
    </source>
</evidence>
<keyword evidence="6 10" id="KW-0520">NAD</keyword>
<accession>A0AA96V9Z2</accession>
<comment type="catalytic activity">
    <reaction evidence="8 10 12">
        <text>D-glyceraldehyde 3-phosphate + phosphate + NADP(+) = (2R)-3-phospho-glyceroyl phosphate + NADPH + H(+)</text>
        <dbReference type="Rhea" id="RHEA:10296"/>
        <dbReference type="ChEBI" id="CHEBI:15378"/>
        <dbReference type="ChEBI" id="CHEBI:43474"/>
        <dbReference type="ChEBI" id="CHEBI:57604"/>
        <dbReference type="ChEBI" id="CHEBI:57783"/>
        <dbReference type="ChEBI" id="CHEBI:58349"/>
        <dbReference type="ChEBI" id="CHEBI:59776"/>
        <dbReference type="EC" id="1.2.1.59"/>
    </reaction>
</comment>
<dbReference type="CDD" id="cd18127">
    <property type="entry name" value="GAPDH_II_C"/>
    <property type="match status" value="1"/>
</dbReference>
<dbReference type="EMBL" id="CP131062">
    <property type="protein sequence ID" value="WNY28380.1"/>
    <property type="molecule type" value="Genomic_DNA"/>
</dbReference>
<dbReference type="PROSITE" id="PS00071">
    <property type="entry name" value="GAPDH"/>
    <property type="match status" value="1"/>
</dbReference>
<dbReference type="PIRSF" id="PIRSF000149">
    <property type="entry name" value="GAP_DH"/>
    <property type="match status" value="1"/>
</dbReference>
<dbReference type="CDD" id="cd02278">
    <property type="entry name" value="GAPDH_II_N"/>
    <property type="match status" value="1"/>
</dbReference>
<dbReference type="GO" id="GO:0051287">
    <property type="term" value="F:NAD binding"/>
    <property type="evidence" value="ECO:0007669"/>
    <property type="project" value="UniProtKB-UniRule"/>
</dbReference>
<keyword evidence="4 10" id="KW-0521">NADP</keyword>
<evidence type="ECO:0000313" key="14">
    <source>
        <dbReference type="EMBL" id="WNY28380.1"/>
    </source>
</evidence>
<dbReference type="InterPro" id="IPR020830">
    <property type="entry name" value="GlycerAld_3-P_DH_AS"/>
</dbReference>
<dbReference type="GO" id="GO:0005737">
    <property type="term" value="C:cytoplasm"/>
    <property type="evidence" value="ECO:0007669"/>
    <property type="project" value="UniProtKB-SubCell"/>
</dbReference>
<dbReference type="InterPro" id="IPR020829">
    <property type="entry name" value="GlycerAld_3-P_DH_cat"/>
</dbReference>
<dbReference type="Pfam" id="PF01113">
    <property type="entry name" value="DapB_N"/>
    <property type="match status" value="1"/>
</dbReference>
<dbReference type="InterPro" id="IPR036291">
    <property type="entry name" value="NAD(P)-bd_dom_sf"/>
</dbReference>
<evidence type="ECO:0000256" key="4">
    <source>
        <dbReference type="ARBA" id="ARBA00022857"/>
    </source>
</evidence>
<keyword evidence="7 10" id="KW-0324">Glycolysis</keyword>
<comment type="similarity">
    <text evidence="2 10 12">Belongs to the glyceraldehyde-3-phosphate dehydrogenase family.</text>
</comment>
<dbReference type="InterPro" id="IPR000846">
    <property type="entry name" value="DapB_N"/>
</dbReference>
<comment type="subunit">
    <text evidence="3 10 12">Homotetramer.</text>
</comment>
<dbReference type="GO" id="GO:0050661">
    <property type="term" value="F:NADP binding"/>
    <property type="evidence" value="ECO:0007669"/>
    <property type="project" value="UniProtKB-UniRule"/>
</dbReference>
<dbReference type="Pfam" id="PF02800">
    <property type="entry name" value="Gp_dh_C"/>
    <property type="match status" value="1"/>
</dbReference>
<evidence type="ECO:0000256" key="7">
    <source>
        <dbReference type="ARBA" id="ARBA00023152"/>
    </source>
</evidence>
<dbReference type="AlphaFoldDB" id="A0AA96V9Z2"/>
<dbReference type="KEGG" id="mees:MmiEs2_05650"/>
<dbReference type="GO" id="GO:0009089">
    <property type="term" value="P:lysine biosynthetic process via diaminopimelate"/>
    <property type="evidence" value="ECO:0007669"/>
    <property type="project" value="InterPro"/>
</dbReference>
<feature type="binding site" evidence="10">
    <location>
        <position position="302"/>
    </location>
    <ligand>
        <name>NAD(+)</name>
        <dbReference type="ChEBI" id="CHEBI:57540"/>
    </ligand>
</feature>
<feature type="domain" description="Glyceraldehyde 3-phosphate dehydrogenase NAD(P) binding" evidence="13">
    <location>
        <begin position="6"/>
        <end position="143"/>
    </location>
</feature>
<dbReference type="SUPFAM" id="SSF55347">
    <property type="entry name" value="Glyceraldehyde-3-phosphate dehydrogenase-like, C-terminal domain"/>
    <property type="match status" value="1"/>
</dbReference>
<evidence type="ECO:0000256" key="2">
    <source>
        <dbReference type="ARBA" id="ARBA00007406"/>
    </source>
</evidence>
<feature type="binding site" evidence="10">
    <location>
        <position position="113"/>
    </location>
    <ligand>
        <name>NAD(+)</name>
        <dbReference type="ChEBI" id="CHEBI:57540"/>
    </ligand>
</feature>
<dbReference type="NCBIfam" id="NF003251">
    <property type="entry name" value="PRK04207.1"/>
    <property type="match status" value="1"/>
</dbReference>
<dbReference type="Gene3D" id="3.40.50.720">
    <property type="entry name" value="NAD(P)-binding Rossmann-like Domain"/>
    <property type="match status" value="1"/>
</dbReference>
<dbReference type="InterPro" id="IPR020828">
    <property type="entry name" value="GlycerAld_3-P_DH_NAD(P)-bd"/>
</dbReference>
<name>A0AA96V9Z2_9EURY</name>
<dbReference type="Proteomes" id="UP001302662">
    <property type="component" value="Chromosome"/>
</dbReference>
<organism evidence="14 15">
    <name type="scientific">Methanimicrococcus stummii</name>
    <dbReference type="NCBI Taxonomy" id="3028294"/>
    <lineage>
        <taxon>Archaea</taxon>
        <taxon>Methanobacteriati</taxon>
        <taxon>Methanobacteriota</taxon>
        <taxon>Stenosarchaea group</taxon>
        <taxon>Methanomicrobia</taxon>
        <taxon>Methanosarcinales</taxon>
        <taxon>Methanosarcinaceae</taxon>
        <taxon>Methanimicrococcus</taxon>
    </lineage>
</organism>
<evidence type="ECO:0000256" key="1">
    <source>
        <dbReference type="ARBA" id="ARBA00004869"/>
    </source>
</evidence>
<feature type="binding site" evidence="10">
    <location>
        <begin position="15"/>
        <end position="16"/>
    </location>
    <ligand>
        <name>NAD(+)</name>
        <dbReference type="ChEBI" id="CHEBI:57540"/>
    </ligand>
</feature>
<evidence type="ECO:0000256" key="6">
    <source>
        <dbReference type="ARBA" id="ARBA00023027"/>
    </source>
</evidence>
<feature type="binding site" evidence="10">
    <location>
        <begin position="197"/>
        <end position="198"/>
    </location>
    <ligand>
        <name>D-glyceraldehyde 3-phosphate</name>
        <dbReference type="ChEBI" id="CHEBI:59776"/>
    </ligand>
</feature>
<comment type="pathway">
    <text evidence="1 10 12">Carbohydrate degradation; glycolysis; pyruvate from D-glyceraldehyde 3-phosphate: step 1/5.</text>
</comment>
<dbReference type="GO" id="GO:0008839">
    <property type="term" value="F:4-hydroxy-tetrahydrodipicolinate reductase"/>
    <property type="evidence" value="ECO:0007669"/>
    <property type="project" value="InterPro"/>
</dbReference>
<proteinExistence type="inferred from homology"/>
<dbReference type="EC" id="1.2.1.59" evidence="10 12"/>
<evidence type="ECO:0000256" key="12">
    <source>
        <dbReference type="RuleBase" id="RU003388"/>
    </source>
</evidence>
<gene>
    <name evidence="10" type="primary">gap</name>
    <name evidence="14" type="ORF">MmiEs2_05650</name>
</gene>
<keyword evidence="10 12" id="KW-0963">Cytoplasm</keyword>
<reference evidence="14 15" key="1">
    <citation type="submission" date="2023-07" db="EMBL/GenBank/DDBJ databases">
        <title>Closed genome sequence of Methanimicrococcus sp. Es2.</title>
        <authorList>
            <person name="Protasov E."/>
            <person name="Platt K."/>
            <person name="Reeh H."/>
            <person name="Poehlein A."/>
            <person name="Daniel R."/>
            <person name="Brune A."/>
        </authorList>
    </citation>
    <scope>NUCLEOTIDE SEQUENCE [LARGE SCALE GENOMIC DNA]</scope>
    <source>
        <strain evidence="14 15">Es2</strain>
    </source>
</reference>
<dbReference type="GO" id="GO:0004365">
    <property type="term" value="F:glyceraldehyde-3-phosphate dehydrogenase (NAD+) (phosphorylating) activity"/>
    <property type="evidence" value="ECO:0007669"/>
    <property type="project" value="UniProtKB-UniRule"/>
</dbReference>
<comment type="catalytic activity">
    <reaction evidence="9 10 12">
        <text>D-glyceraldehyde 3-phosphate + phosphate + NAD(+) = (2R)-3-phospho-glyceroyl phosphate + NADH + H(+)</text>
        <dbReference type="Rhea" id="RHEA:10300"/>
        <dbReference type="ChEBI" id="CHEBI:15378"/>
        <dbReference type="ChEBI" id="CHEBI:43474"/>
        <dbReference type="ChEBI" id="CHEBI:57540"/>
        <dbReference type="ChEBI" id="CHEBI:57604"/>
        <dbReference type="ChEBI" id="CHEBI:57945"/>
        <dbReference type="ChEBI" id="CHEBI:59776"/>
        <dbReference type="EC" id="1.2.1.59"/>
    </reaction>
</comment>
<sequence length="339" mass="37077">MDMSKVKVAINGYGTIGKRVADAVALQDDMEIIGISKTRPNFEAKTAAMKGYDIYTPADKIDSFKKDGYTIAGSVEDMIKAADIVVDCTPGKVGVSNKALYEKEGVKAIWQGGESKDIAPISFNSEANYADALGADYVRVVSCNTTGLCRVIYPLDQKYGVEKVRVTIVRRGGDPGDIKSGPIDALVLDPIKLPSHHGPDVKTIMPHINITSAAMKAPTSFMHLHVLNIQLKNECTADEVKNLFATRPRIQMIADGISATAQIIEYGRDLGRPRNDMWENCVFKESVSVDDGELYFFQAIHQESDVIPENVDAIRAMMSLEKDNLKSIEKTNKSMGIGI</sequence>
<dbReference type="InterPro" id="IPR020831">
    <property type="entry name" value="GlycerAld/Erythrose_P_DH"/>
</dbReference>
<feature type="binding site" evidence="10">
    <location>
        <begin position="142"/>
        <end position="144"/>
    </location>
    <ligand>
        <name>D-glyceraldehyde 3-phosphate</name>
        <dbReference type="ChEBI" id="CHEBI:59776"/>
    </ligand>
</feature>
<evidence type="ECO:0000259" key="13">
    <source>
        <dbReference type="SMART" id="SM00846"/>
    </source>
</evidence>
<comment type="subcellular location">
    <subcellularLocation>
        <location evidence="10 12">Cytoplasm</location>
    </subcellularLocation>
</comment>
<evidence type="ECO:0000256" key="8">
    <source>
        <dbReference type="ARBA" id="ARBA00048067"/>
    </source>
</evidence>
<dbReference type="HAMAP" id="MF_00559">
    <property type="entry name" value="G3P_dehdrog_arch"/>
    <property type="match status" value="1"/>
</dbReference>
<protein>
    <recommendedName>
        <fullName evidence="10 12">Glyceraldehyde-3-phosphate dehydrogenase</fullName>
        <shortName evidence="10">GAPDH</shortName>
        <ecNumber evidence="10 12">1.2.1.59</ecNumber>
    </recommendedName>
    <alternativeName>
        <fullName evidence="10">NAD(P)-dependent glyceraldehyde-3-phosphate dehydrogenase</fullName>
    </alternativeName>
</protein>
<evidence type="ECO:0000256" key="3">
    <source>
        <dbReference type="ARBA" id="ARBA00011881"/>
    </source>
</evidence>
<dbReference type="InterPro" id="IPR006436">
    <property type="entry name" value="Glyceraldehyde-3-P_DH_2_arc"/>
</dbReference>
<dbReference type="NCBIfam" id="TIGR01546">
    <property type="entry name" value="GAPDH-II_archae"/>
    <property type="match status" value="1"/>
</dbReference>
<keyword evidence="15" id="KW-1185">Reference proteome</keyword>
<dbReference type="GO" id="GO:0006096">
    <property type="term" value="P:glycolytic process"/>
    <property type="evidence" value="ECO:0007669"/>
    <property type="project" value="UniProtKB-UniRule"/>
</dbReference>
<dbReference type="SMART" id="SM00846">
    <property type="entry name" value="Gp_dh_N"/>
    <property type="match status" value="1"/>
</dbReference>
<evidence type="ECO:0000256" key="5">
    <source>
        <dbReference type="ARBA" id="ARBA00023002"/>
    </source>
</evidence>